<dbReference type="NCBIfam" id="NF038239">
    <property type="entry name" value="T6SS_TssL_short"/>
    <property type="match status" value="1"/>
</dbReference>
<comment type="caution">
    <text evidence="2">The sequence shown here is derived from an EMBL/GenBank/DDBJ whole genome shotgun (WGS) entry which is preliminary data.</text>
</comment>
<dbReference type="Pfam" id="PF09850">
    <property type="entry name" value="DotU"/>
    <property type="match status" value="1"/>
</dbReference>
<dbReference type="PANTHER" id="PTHR38033:SF1">
    <property type="entry name" value="DOTU FAMILY TYPE IV_VI SECRETION SYSTEM PROTEIN"/>
    <property type="match status" value="1"/>
</dbReference>
<dbReference type="EMBL" id="PQLX01000003">
    <property type="protein sequence ID" value="POU66022.1"/>
    <property type="molecule type" value="Genomic_DNA"/>
</dbReference>
<dbReference type="AlphaFoldDB" id="A0A2S4RZ61"/>
<protein>
    <submittedName>
        <fullName evidence="2">DotU family type IV/VI secretion system protein</fullName>
    </submittedName>
</protein>
<dbReference type="PANTHER" id="PTHR38033">
    <property type="entry name" value="MEMBRANE PROTEIN-RELATED"/>
    <property type="match status" value="1"/>
</dbReference>
<proteinExistence type="predicted"/>
<feature type="domain" description="Type IV / VI secretion system DotU" evidence="1">
    <location>
        <begin position="7"/>
        <end position="205"/>
    </location>
</feature>
<dbReference type="RefSeq" id="WP_103775774.1">
    <property type="nucleotide sequence ID" value="NZ_PQLX01000003.1"/>
</dbReference>
<dbReference type="InterPro" id="IPR017732">
    <property type="entry name" value="T4/T6SS_DotU"/>
</dbReference>
<evidence type="ECO:0000313" key="3">
    <source>
        <dbReference type="Proteomes" id="UP000237003"/>
    </source>
</evidence>
<dbReference type="InterPro" id="IPR038522">
    <property type="entry name" value="T4/T6SS_DotU_sf"/>
</dbReference>
<dbReference type="OrthoDB" id="6998040at2"/>
<reference evidence="2 3" key="1">
    <citation type="submission" date="2018-01" db="EMBL/GenBank/DDBJ databases">
        <title>Complete genome sequences of 14 Citrobacter spp. isolated from plant in Canada.</title>
        <authorList>
            <person name="Bhandare S.G."/>
            <person name="Colavecchio A."/>
            <person name="Jeukens J."/>
            <person name="Emond-Rheault J.-G."/>
            <person name="Freschi L."/>
            <person name="Hamel J."/>
            <person name="Kukavica-Ibrulj I."/>
            <person name="Levesque R."/>
            <person name="Goodridge L."/>
        </authorList>
    </citation>
    <scope>NUCLEOTIDE SEQUENCE [LARGE SCALE GENOMIC DNA]</scope>
    <source>
        <strain evidence="2 3">S1285</strain>
    </source>
</reference>
<evidence type="ECO:0000313" key="2">
    <source>
        <dbReference type="EMBL" id="POU66022.1"/>
    </source>
</evidence>
<evidence type="ECO:0000259" key="1">
    <source>
        <dbReference type="Pfam" id="PF09850"/>
    </source>
</evidence>
<dbReference type="Proteomes" id="UP000237003">
    <property type="component" value="Unassembled WGS sequence"/>
</dbReference>
<gene>
    <name evidence="2" type="ORF">C3430_12145</name>
</gene>
<name>A0A2S4RZ61_CITAM</name>
<organism evidence="2 3">
    <name type="scientific">Citrobacter amalonaticus</name>
    <dbReference type="NCBI Taxonomy" id="35703"/>
    <lineage>
        <taxon>Bacteria</taxon>
        <taxon>Pseudomonadati</taxon>
        <taxon>Pseudomonadota</taxon>
        <taxon>Gammaproteobacteria</taxon>
        <taxon>Enterobacterales</taxon>
        <taxon>Enterobacteriaceae</taxon>
        <taxon>Citrobacter</taxon>
    </lineage>
</organism>
<sequence length="221" mass="24697">MSNNDIDALLQDTWLQVISLHHGPVFNDGEGRVLWERCVADVERVQHALKDTGMDEPHRRHILTAQCALLDEAVKSRGVQDDACVQWYDVPLQGHFLGTMEAGDNLCDLMREVLREAAPDQAVLICFHRVMLLGFLGSYRTLNDPDREKLVKALGEHVPPFGFPQAHPLLAQAKSGRMVGGGFDSWPARIGIGLVVLIALWWGLDQWLDHTLLTLLPEAVK</sequence>
<dbReference type="NCBIfam" id="TIGR03349">
    <property type="entry name" value="IV_VI_DotU"/>
    <property type="match status" value="1"/>
</dbReference>
<dbReference type="Gene3D" id="1.25.40.590">
    <property type="entry name" value="Type IV / VI secretion system, DotU"/>
    <property type="match status" value="1"/>
</dbReference>
<accession>A0A2S4RZ61</accession>